<comment type="caution">
    <text evidence="8">The sequence shown here is derived from an EMBL/GenBank/DDBJ whole genome shotgun (WGS) entry which is preliminary data.</text>
</comment>
<name>A0ABX1RYS0_9FLAO</name>
<evidence type="ECO:0000256" key="6">
    <source>
        <dbReference type="ARBA" id="ARBA00023136"/>
    </source>
</evidence>
<keyword evidence="4 7" id="KW-0812">Transmembrane</keyword>
<evidence type="ECO:0000256" key="5">
    <source>
        <dbReference type="ARBA" id="ARBA00022989"/>
    </source>
</evidence>
<keyword evidence="2" id="KW-1003">Cell membrane</keyword>
<feature type="transmembrane region" description="Helical" evidence="7">
    <location>
        <begin position="301"/>
        <end position="325"/>
    </location>
</feature>
<feature type="transmembrane region" description="Helical" evidence="7">
    <location>
        <begin position="198"/>
        <end position="217"/>
    </location>
</feature>
<dbReference type="InterPro" id="IPR000715">
    <property type="entry name" value="Glycosyl_transferase_4"/>
</dbReference>
<evidence type="ECO:0000313" key="8">
    <source>
        <dbReference type="EMBL" id="NMH87639.1"/>
    </source>
</evidence>
<feature type="transmembrane region" description="Helical" evidence="7">
    <location>
        <begin position="262"/>
        <end position="280"/>
    </location>
</feature>
<proteinExistence type="predicted"/>
<feature type="transmembrane region" description="Helical" evidence="7">
    <location>
        <begin position="84"/>
        <end position="103"/>
    </location>
</feature>
<gene>
    <name evidence="8" type="ORF">HHX25_09000</name>
</gene>
<feature type="transmembrane region" description="Helical" evidence="7">
    <location>
        <begin position="115"/>
        <end position="133"/>
    </location>
</feature>
<accession>A0ABX1RYS0</accession>
<feature type="transmembrane region" description="Helical" evidence="7">
    <location>
        <begin position="337"/>
        <end position="356"/>
    </location>
</feature>
<feature type="transmembrane region" description="Helical" evidence="7">
    <location>
        <begin position="173"/>
        <end position="192"/>
    </location>
</feature>
<protein>
    <submittedName>
        <fullName evidence="8">Undecaprenyl/decaprenyl-phosphate alpha-N-acetylglucosaminyl 1-phosphate transferase</fullName>
    </submittedName>
</protein>
<organism evidence="8 9">
    <name type="scientific">Flavivirga algicola</name>
    <dbReference type="NCBI Taxonomy" id="2729136"/>
    <lineage>
        <taxon>Bacteria</taxon>
        <taxon>Pseudomonadati</taxon>
        <taxon>Bacteroidota</taxon>
        <taxon>Flavobacteriia</taxon>
        <taxon>Flavobacteriales</taxon>
        <taxon>Flavobacteriaceae</taxon>
        <taxon>Flavivirga</taxon>
    </lineage>
</organism>
<dbReference type="Pfam" id="PF00953">
    <property type="entry name" value="Glycos_transf_4"/>
    <property type="match status" value="1"/>
</dbReference>
<evidence type="ECO:0000256" key="4">
    <source>
        <dbReference type="ARBA" id="ARBA00022692"/>
    </source>
</evidence>
<dbReference type="EMBL" id="JABBHF010000004">
    <property type="protein sequence ID" value="NMH87639.1"/>
    <property type="molecule type" value="Genomic_DNA"/>
</dbReference>
<dbReference type="PANTHER" id="PTHR22926:SF3">
    <property type="entry name" value="UNDECAPRENYL-PHOSPHATE ALPHA-N-ACETYLGLUCOSAMINYL 1-PHOSPHATE TRANSFERASE"/>
    <property type="match status" value="1"/>
</dbReference>
<evidence type="ECO:0000313" key="9">
    <source>
        <dbReference type="Proteomes" id="UP000746690"/>
    </source>
</evidence>
<sequence length="403" mass="44823">MQVYIDDLLASENHILWMLIALCLSAFVSYSTYPVIIKVSKLKGLMQEPKSRSSHAIKTPNLGGVGIFMGVISALTFVGSILSYNNLLCLIGAVTLLFFTGLKDDLIEISPIKKLIGQIIASLCIILISDIRIHTFFGVFGIDVLPYFISVIFTLFVFILLINAYNLIDGVDGLAGCVGITISMLFGIFFYYNGNDSMLFISLSLIGALITFLMFNFSKAKKLFMGDTGSMIIGFLLAYQGVSFLRVTHNVELFSAISNPPALVIAIFSFPLMDTLRVFIIRLINGKSPFSADKSHIHHNLLALGFKHWEISLIASTFIFIMARITYGFDGIGLHGSIFSLIVVSGFFSVLPYLFLKIRQTNKGKKGNKSQSINKRPRYAFQFQKIYNSVLNIFISIIIYFST</sequence>
<dbReference type="Proteomes" id="UP000746690">
    <property type="component" value="Unassembled WGS sequence"/>
</dbReference>
<keyword evidence="9" id="KW-1185">Reference proteome</keyword>
<dbReference type="CDD" id="cd06853">
    <property type="entry name" value="GT_WecA_like"/>
    <property type="match status" value="1"/>
</dbReference>
<evidence type="ECO:0000256" key="1">
    <source>
        <dbReference type="ARBA" id="ARBA00004651"/>
    </source>
</evidence>
<reference evidence="8 9" key="1">
    <citation type="submission" date="2020-04" db="EMBL/GenBank/DDBJ databases">
        <title>A Flavivirga sp. nov.</title>
        <authorList>
            <person name="Sun X."/>
        </authorList>
    </citation>
    <scope>NUCLEOTIDE SEQUENCE [LARGE SCALE GENOMIC DNA]</scope>
    <source>
        <strain evidence="8 9">Y03</strain>
    </source>
</reference>
<dbReference type="PROSITE" id="PS01348">
    <property type="entry name" value="MRAY_2"/>
    <property type="match status" value="1"/>
</dbReference>
<dbReference type="InterPro" id="IPR018480">
    <property type="entry name" value="PNAcMuramoyl-5peptid_Trfase_CS"/>
</dbReference>
<keyword evidence="5 7" id="KW-1133">Transmembrane helix</keyword>
<dbReference type="RefSeq" id="WP_169672328.1">
    <property type="nucleotide sequence ID" value="NZ_JABBHF010000004.1"/>
</dbReference>
<evidence type="ECO:0000256" key="7">
    <source>
        <dbReference type="SAM" id="Phobius"/>
    </source>
</evidence>
<evidence type="ECO:0000256" key="2">
    <source>
        <dbReference type="ARBA" id="ARBA00022475"/>
    </source>
</evidence>
<feature type="transmembrane region" description="Helical" evidence="7">
    <location>
        <begin position="145"/>
        <end position="166"/>
    </location>
</feature>
<dbReference type="PANTHER" id="PTHR22926">
    <property type="entry name" value="PHOSPHO-N-ACETYLMURAMOYL-PENTAPEPTIDE-TRANSFERASE"/>
    <property type="match status" value="1"/>
</dbReference>
<feature type="transmembrane region" description="Helical" evidence="7">
    <location>
        <begin position="57"/>
        <end position="78"/>
    </location>
</feature>
<comment type="subcellular location">
    <subcellularLocation>
        <location evidence="1">Cell membrane</location>
        <topology evidence="1">Multi-pass membrane protein</topology>
    </subcellularLocation>
</comment>
<feature type="transmembrane region" description="Helical" evidence="7">
    <location>
        <begin position="224"/>
        <end position="242"/>
    </location>
</feature>
<feature type="transmembrane region" description="Helical" evidence="7">
    <location>
        <begin position="15"/>
        <end position="36"/>
    </location>
</feature>
<feature type="transmembrane region" description="Helical" evidence="7">
    <location>
        <begin position="386"/>
        <end position="402"/>
    </location>
</feature>
<evidence type="ECO:0000256" key="3">
    <source>
        <dbReference type="ARBA" id="ARBA00022679"/>
    </source>
</evidence>
<keyword evidence="3 8" id="KW-0808">Transferase</keyword>
<keyword evidence="6 7" id="KW-0472">Membrane</keyword>
<dbReference type="GO" id="GO:0016740">
    <property type="term" value="F:transferase activity"/>
    <property type="evidence" value="ECO:0007669"/>
    <property type="project" value="UniProtKB-KW"/>
</dbReference>